<keyword evidence="10" id="KW-1003">Cell membrane</keyword>
<keyword evidence="4 10" id="KW-0813">Transport</keyword>
<evidence type="ECO:0000256" key="7">
    <source>
        <dbReference type="ARBA" id="ARBA00023136"/>
    </source>
</evidence>
<dbReference type="HAMAP" id="MF_00815">
    <property type="entry name" value="ATP_synth_gamma_bact"/>
    <property type="match status" value="1"/>
</dbReference>
<accession>A0ABY8Y083</accession>
<evidence type="ECO:0000256" key="8">
    <source>
        <dbReference type="ARBA" id="ARBA00023196"/>
    </source>
</evidence>
<dbReference type="CDD" id="cd12151">
    <property type="entry name" value="F1-ATPase_gamma"/>
    <property type="match status" value="1"/>
</dbReference>
<gene>
    <name evidence="10" type="primary">atpG</name>
    <name evidence="11" type="ORF">QP939_23740</name>
</gene>
<keyword evidence="8 10" id="KW-0139">CF(1)</keyword>
<dbReference type="Pfam" id="PF00231">
    <property type="entry name" value="ATP-synt"/>
    <property type="match status" value="1"/>
</dbReference>
<keyword evidence="5 10" id="KW-0375">Hydrogen ion transport</keyword>
<dbReference type="Gene3D" id="3.40.1380.10">
    <property type="match status" value="1"/>
</dbReference>
<evidence type="ECO:0000256" key="1">
    <source>
        <dbReference type="ARBA" id="ARBA00003456"/>
    </source>
</evidence>
<dbReference type="NCBIfam" id="NF004145">
    <property type="entry name" value="PRK05621.1-2"/>
    <property type="match status" value="1"/>
</dbReference>
<dbReference type="Proteomes" id="UP001227101">
    <property type="component" value="Chromosome"/>
</dbReference>
<comment type="subcellular location">
    <subcellularLocation>
        <location evidence="10">Cell membrane</location>
        <topology evidence="10">Peripheral membrane protein</topology>
    </subcellularLocation>
    <subcellularLocation>
        <location evidence="2">Membrane</location>
        <topology evidence="2">Peripheral membrane protein</topology>
    </subcellularLocation>
</comment>
<dbReference type="InterPro" id="IPR035968">
    <property type="entry name" value="ATP_synth_F1_ATPase_gsu"/>
</dbReference>
<evidence type="ECO:0000256" key="3">
    <source>
        <dbReference type="ARBA" id="ARBA00007681"/>
    </source>
</evidence>
<evidence type="ECO:0000256" key="9">
    <source>
        <dbReference type="ARBA" id="ARBA00023310"/>
    </source>
</evidence>
<dbReference type="PANTHER" id="PTHR11693">
    <property type="entry name" value="ATP SYNTHASE GAMMA CHAIN"/>
    <property type="match status" value="1"/>
</dbReference>
<evidence type="ECO:0000256" key="10">
    <source>
        <dbReference type="HAMAP-Rule" id="MF_00815"/>
    </source>
</evidence>
<organism evidence="11 12">
    <name type="scientific">Amycolatopsis nalaikhensis</name>
    <dbReference type="NCBI Taxonomy" id="715472"/>
    <lineage>
        <taxon>Bacteria</taxon>
        <taxon>Bacillati</taxon>
        <taxon>Actinomycetota</taxon>
        <taxon>Actinomycetes</taxon>
        <taxon>Pseudonocardiales</taxon>
        <taxon>Pseudonocardiaceae</taxon>
        <taxon>Amycolatopsis</taxon>
    </lineage>
</organism>
<dbReference type="EMBL" id="CP127173">
    <property type="protein sequence ID" value="WIV61404.1"/>
    <property type="molecule type" value="Genomic_DNA"/>
</dbReference>
<comment type="similarity">
    <text evidence="3 10">Belongs to the ATPase gamma chain family.</text>
</comment>
<comment type="function">
    <text evidence="1 10">Produces ATP from ADP in the presence of a proton gradient across the membrane. The gamma chain is believed to be important in regulating ATPase activity and the flow of protons through the CF(0) complex.</text>
</comment>
<keyword evidence="6 10" id="KW-0406">Ion transport</keyword>
<evidence type="ECO:0000256" key="2">
    <source>
        <dbReference type="ARBA" id="ARBA00004170"/>
    </source>
</evidence>
<name>A0ABY8Y083_9PSEU</name>
<dbReference type="InterPro" id="IPR000131">
    <property type="entry name" value="ATP_synth_F1_gsu"/>
</dbReference>
<dbReference type="InterPro" id="IPR023632">
    <property type="entry name" value="ATP_synth_F1_gsu_CS"/>
</dbReference>
<keyword evidence="9 10" id="KW-0066">ATP synthesis</keyword>
<evidence type="ECO:0000313" key="12">
    <source>
        <dbReference type="Proteomes" id="UP001227101"/>
    </source>
</evidence>
<dbReference type="Gene3D" id="1.10.287.80">
    <property type="entry name" value="ATP synthase, gamma subunit, helix hairpin domain"/>
    <property type="match status" value="2"/>
</dbReference>
<dbReference type="PANTHER" id="PTHR11693:SF22">
    <property type="entry name" value="ATP SYNTHASE SUBUNIT GAMMA, MITOCHONDRIAL"/>
    <property type="match status" value="1"/>
</dbReference>
<keyword evidence="12" id="KW-1185">Reference proteome</keyword>
<evidence type="ECO:0000256" key="4">
    <source>
        <dbReference type="ARBA" id="ARBA00022448"/>
    </source>
</evidence>
<dbReference type="RefSeq" id="WP_285459017.1">
    <property type="nucleotide sequence ID" value="NZ_CP127173.1"/>
</dbReference>
<comment type="subunit">
    <text evidence="10">F-type ATPases have 2 components, CF(1) - the catalytic core - and CF(0) - the membrane proton channel. CF(1) has five subunits: alpha(3), beta(3), gamma(1), delta(1), epsilon(1). CF(0) has three main subunits: a, b and c.</text>
</comment>
<evidence type="ECO:0000256" key="5">
    <source>
        <dbReference type="ARBA" id="ARBA00022781"/>
    </source>
</evidence>
<proteinExistence type="inferred from homology"/>
<keyword evidence="7 10" id="KW-0472">Membrane</keyword>
<dbReference type="SUPFAM" id="SSF52943">
    <property type="entry name" value="ATP synthase (F1-ATPase), gamma subunit"/>
    <property type="match status" value="1"/>
</dbReference>
<evidence type="ECO:0000313" key="11">
    <source>
        <dbReference type="EMBL" id="WIV61404.1"/>
    </source>
</evidence>
<dbReference type="NCBIfam" id="TIGR01146">
    <property type="entry name" value="ATPsyn_F1gamma"/>
    <property type="match status" value="1"/>
</dbReference>
<dbReference type="PROSITE" id="PS00153">
    <property type="entry name" value="ATPASE_GAMMA"/>
    <property type="match status" value="1"/>
</dbReference>
<evidence type="ECO:0000256" key="6">
    <source>
        <dbReference type="ARBA" id="ARBA00023065"/>
    </source>
</evidence>
<reference evidence="11 12" key="1">
    <citation type="submission" date="2023-06" db="EMBL/GenBank/DDBJ databases">
        <authorList>
            <person name="Oyuntsetseg B."/>
            <person name="Kim S.B."/>
        </authorList>
    </citation>
    <scope>NUCLEOTIDE SEQUENCE [LARGE SCALE GENOMIC DNA]</scope>
    <source>
        <strain evidence="11 12">2-2</strain>
    </source>
</reference>
<sequence>MAAQLRELRSRIKATKSIGKITKAMELIATARITKARAKVAASRPYADEITKVLSALAGAAANLDHPMLVERPNPKRAAVLVVTSDKGQCGGYNSNVLRATEELLALLREEGKEPQVYVTGNKGLNYYRFRNRPVEDSWTGFSDQPSYTDAVAAGEALVESFMLGADDEHGNADGVTGVDEIHVVYTEFVSMLTQRPVAKRVAPLEVEYSEGEEEKPAGLLPSYEFEPSADKLLAALLPKYINTRLYAALLESAASELAARRTAMKAASDNANELVNTLTREANQARQAQITQEISEIVGGANALTAAGSDD</sequence>
<protein>
    <recommendedName>
        <fullName evidence="10">ATP synthase gamma chain</fullName>
    </recommendedName>
    <alternativeName>
        <fullName evidence="10">ATP synthase F1 sector gamma subunit</fullName>
    </alternativeName>
    <alternativeName>
        <fullName evidence="10">F-ATPase gamma subunit</fullName>
    </alternativeName>
</protein>
<dbReference type="PRINTS" id="PR00126">
    <property type="entry name" value="ATPASEGAMMA"/>
</dbReference>